<accession>A0A371B5V0</accession>
<protein>
    <submittedName>
        <fullName evidence="1">Uncharacterized protein</fullName>
    </submittedName>
</protein>
<comment type="caution">
    <text evidence="1">The sequence shown here is derived from an EMBL/GenBank/DDBJ whole genome shotgun (WGS) entry which is preliminary data.</text>
</comment>
<dbReference type="Proteomes" id="UP000263833">
    <property type="component" value="Unassembled WGS sequence"/>
</dbReference>
<gene>
    <name evidence="1" type="ORF">DXH95_13675</name>
</gene>
<evidence type="ECO:0000313" key="2">
    <source>
        <dbReference type="Proteomes" id="UP000263833"/>
    </source>
</evidence>
<keyword evidence="2" id="KW-1185">Reference proteome</keyword>
<evidence type="ECO:0000313" key="1">
    <source>
        <dbReference type="EMBL" id="RDV02958.1"/>
    </source>
</evidence>
<dbReference type="AlphaFoldDB" id="A0A371B5V0"/>
<reference evidence="2" key="1">
    <citation type="submission" date="2018-08" db="EMBL/GenBank/DDBJ databases">
        <authorList>
            <person name="Kim S.-J."/>
            <person name="Jung G.-Y."/>
        </authorList>
    </citation>
    <scope>NUCLEOTIDE SEQUENCE [LARGE SCALE GENOMIC DNA]</scope>
    <source>
        <strain evidence="2">GY_G</strain>
    </source>
</reference>
<proteinExistence type="predicted"/>
<dbReference type="EMBL" id="QRGP01000002">
    <property type="protein sequence ID" value="RDV02958.1"/>
    <property type="molecule type" value="Genomic_DNA"/>
</dbReference>
<dbReference type="RefSeq" id="WP_115550063.1">
    <property type="nucleotide sequence ID" value="NZ_QRGP01000002.1"/>
</dbReference>
<organism evidence="1 2">
    <name type="scientific">Sphingorhabdus pulchriflava</name>
    <dbReference type="NCBI Taxonomy" id="2292257"/>
    <lineage>
        <taxon>Bacteria</taxon>
        <taxon>Pseudomonadati</taxon>
        <taxon>Pseudomonadota</taxon>
        <taxon>Alphaproteobacteria</taxon>
        <taxon>Sphingomonadales</taxon>
        <taxon>Sphingomonadaceae</taxon>
        <taxon>Sphingorhabdus</taxon>
    </lineage>
</organism>
<name>A0A371B5V0_9SPHN</name>
<sequence>MRDSAYLIEKIFQEIEKLVLLSYESEEEMRRSCFEIMINDYEGFDIVEVICREAAYISVYENLESVFRQEIGYFRH</sequence>